<dbReference type="SUPFAM" id="SSF55931">
    <property type="entry name" value="Glutamine synthetase/guanido kinase"/>
    <property type="match status" value="1"/>
</dbReference>
<reference evidence="14 15" key="1">
    <citation type="journal article" date="2024" name="J Genomics">
        <title>Draft genome sequencing and assembly of Favolaschia claudopus CIRM-BRFM 2984 isolated from oak limbs.</title>
        <authorList>
            <person name="Navarro D."/>
            <person name="Drula E."/>
            <person name="Chaduli D."/>
            <person name="Cazenave R."/>
            <person name="Ahrendt S."/>
            <person name="Wang J."/>
            <person name="Lipzen A."/>
            <person name="Daum C."/>
            <person name="Barry K."/>
            <person name="Grigoriev I.V."/>
            <person name="Favel A."/>
            <person name="Rosso M.N."/>
            <person name="Martin F."/>
        </authorList>
    </citation>
    <scope>NUCLEOTIDE SEQUENCE [LARGE SCALE GENOMIC DNA]</scope>
    <source>
        <strain evidence="14 15">CIRM-BRFM 2984</strain>
    </source>
</reference>
<protein>
    <recommendedName>
        <fullName evidence="3">glutamate--cysteine ligase</fullName>
        <ecNumber evidence="3">6.3.2.2</ecNumber>
    </recommendedName>
    <alternativeName>
        <fullName evidence="9">Gamma-ECS</fullName>
    </alternativeName>
    <alternativeName>
        <fullName evidence="8">Gamma-glutamylcysteine synthetase</fullName>
    </alternativeName>
</protein>
<dbReference type="InterPro" id="IPR014746">
    <property type="entry name" value="Gln_synth/guanido_kin_cat_dom"/>
</dbReference>
<keyword evidence="7" id="KW-0067">ATP-binding</keyword>
<dbReference type="Gene3D" id="1.10.418.40">
    <property type="entry name" value="Autophagy protein 6/Beclin 1"/>
    <property type="match status" value="1"/>
</dbReference>
<keyword evidence="10" id="KW-0175">Coiled coil</keyword>
<evidence type="ECO:0000256" key="11">
    <source>
        <dbReference type="SAM" id="MobiDB-lite"/>
    </source>
</evidence>
<organism evidence="14 15">
    <name type="scientific">Favolaschia claudopus</name>
    <dbReference type="NCBI Taxonomy" id="2862362"/>
    <lineage>
        <taxon>Eukaryota</taxon>
        <taxon>Fungi</taxon>
        <taxon>Dikarya</taxon>
        <taxon>Basidiomycota</taxon>
        <taxon>Agaricomycotina</taxon>
        <taxon>Agaricomycetes</taxon>
        <taxon>Agaricomycetidae</taxon>
        <taxon>Agaricales</taxon>
        <taxon>Marasmiineae</taxon>
        <taxon>Mycenaceae</taxon>
        <taxon>Favolaschia</taxon>
    </lineage>
</organism>
<keyword evidence="4 14" id="KW-0436">Ligase</keyword>
<comment type="caution">
    <text evidence="14">The sequence shown here is derived from an EMBL/GenBank/DDBJ whole genome shotgun (WGS) entry which is preliminary data.</text>
</comment>
<dbReference type="InterPro" id="IPR041691">
    <property type="entry name" value="Atg6/beclin_CC"/>
</dbReference>
<dbReference type="EC" id="6.3.2.2" evidence="3"/>
<evidence type="ECO:0000259" key="12">
    <source>
        <dbReference type="Pfam" id="PF04111"/>
    </source>
</evidence>
<name>A0AAW0DYM3_9AGAR</name>
<dbReference type="InterPro" id="IPR040455">
    <property type="entry name" value="Atg6_BARA"/>
</dbReference>
<dbReference type="InterPro" id="IPR038274">
    <property type="entry name" value="Atg6/Beclin_C_sf"/>
</dbReference>
<dbReference type="Gene3D" id="1.10.8.960">
    <property type="match status" value="1"/>
</dbReference>
<dbReference type="FunFam" id="3.30.590.50:FF:000002">
    <property type="entry name" value="Glutamate--cysteine ligase catalytic subunit"/>
    <property type="match status" value="1"/>
</dbReference>
<comment type="pathway">
    <text evidence="1">Sulfur metabolism; glutathione biosynthesis; glutathione from L-cysteine and L-glutamate: step 1/2.</text>
</comment>
<evidence type="ECO:0000256" key="9">
    <source>
        <dbReference type="ARBA" id="ARBA00032122"/>
    </source>
</evidence>
<dbReference type="Proteomes" id="UP001362999">
    <property type="component" value="Unassembled WGS sequence"/>
</dbReference>
<dbReference type="PANTHER" id="PTHR11164:SF0">
    <property type="entry name" value="GLUTAMATE--CYSTEINE LIGASE CATALYTIC SUBUNIT"/>
    <property type="match status" value="1"/>
</dbReference>
<dbReference type="GO" id="GO:0006750">
    <property type="term" value="P:glutathione biosynthetic process"/>
    <property type="evidence" value="ECO:0007669"/>
    <property type="project" value="UniProtKB-KW"/>
</dbReference>
<evidence type="ECO:0000256" key="3">
    <source>
        <dbReference type="ARBA" id="ARBA00012220"/>
    </source>
</evidence>
<evidence type="ECO:0000256" key="10">
    <source>
        <dbReference type="SAM" id="Coils"/>
    </source>
</evidence>
<feature type="compositionally biased region" description="Polar residues" evidence="11">
    <location>
        <begin position="44"/>
        <end position="56"/>
    </location>
</feature>
<evidence type="ECO:0000256" key="2">
    <source>
        <dbReference type="ARBA" id="ARBA00008100"/>
    </source>
</evidence>
<dbReference type="GO" id="GO:0005524">
    <property type="term" value="F:ATP binding"/>
    <property type="evidence" value="ECO:0007669"/>
    <property type="project" value="UniProtKB-KW"/>
</dbReference>
<feature type="domain" description="Atg6/beclin coiled-coil" evidence="13">
    <location>
        <begin position="161"/>
        <end position="292"/>
    </location>
</feature>
<evidence type="ECO:0000256" key="1">
    <source>
        <dbReference type="ARBA" id="ARBA00005006"/>
    </source>
</evidence>
<dbReference type="GO" id="GO:0004357">
    <property type="term" value="F:glutamate-cysteine ligase activity"/>
    <property type="evidence" value="ECO:0007669"/>
    <property type="project" value="UniProtKB-EC"/>
</dbReference>
<keyword evidence="6" id="KW-0547">Nucleotide-binding</keyword>
<dbReference type="Pfam" id="PF03074">
    <property type="entry name" value="GCS"/>
    <property type="match status" value="1"/>
</dbReference>
<accession>A0AAW0DYM3</accession>
<keyword evidence="5" id="KW-0317">Glutathione biosynthesis</keyword>
<feature type="compositionally biased region" description="Low complexity" evidence="11">
    <location>
        <begin position="62"/>
        <end position="74"/>
    </location>
</feature>
<sequence length="1138" mass="128505">MNSIVCQQCKEPLELDGSLSDLAPSAYDMIVGSLPPAPIRQESETPPQQLKATQVSRDAWQKSKSPSASTSTHAPSRKHTALLPNESFVLLQDSIVRSIPSPAPSPTSKKGSTSRSASAKAQPPLLKEEPTQPNPSPLSHHLRSTVRLFNLLSARTDIDHPLCAECTQILLASLQRQLDETKRERDGYIAFEKEVRKERERDGQGLSREEAEKKIDKLKLDERQAIDQLKVAEQERFQLDEELRALEEEEKLLEQDEARFWHAHNEQLLSSEQLASQLATIRAAYAADSATLEKLERTNVYNDAFCIGHDGVFGTINGLRLGRVPGVPVEWAEINAAWGQSLLLLYTIARKLDCTFENYRLVPMGSFSRIEKTTGDKASYELYSSGNLNIVQLLHNRRFDLAMVAFLECLKQVMDYIKSQDSTIEFPHQVVKDKIGDVSVKLKFNQDEAWTRVSMGLLYLGTALTWEEVKKHADHVRFHGITQFLHTWDRLKDRKGDELLWGDEIEYLVVALNDAQKDARLSLRQTEILEKLSSICGDISSDCPESVSVPTFHPEYGRYMLESTPGSPYTGSIPDLLSVEGNMRYRRALARKHLKRHEIPLTLTSFPRLGVPGPFTEPYFDPADAISSHSLFLPEEITNPHVRFPTLTANIRQRRGSKVAINLPLFFDTETPRPFIDPTIPWERSIYPEDHEAKDGAALPDHIYMDAMGFGMGCCCLQLTFQACHVADARRMYDGLIPIGPILLALTAASPVWRGYLADVDCRWNVIAGSVDDRTEEERGLKPLDNSRFQIPKSRYDSVDMYISPDWINRPEYNDNPLPFDEGIYNRLRDHGIDDLLSKHISHLFIRDPLVVFSETIDQDDEKSTDHFENLQSTNWQTLRFKPPPPGSSIGWRVEFRSMEVQMTDYENAAFAVFVVLLSRVILSFNTNFYIPISKVDENMGRAQQRDAAQNGKFWFRKDVGSRHHSAASSAASSDCNSCCSSPVDESPKVKDKKMRNCFPDPPLPENGTNPLPIHEEYEEMTMNEIMNGKGDSFPGLLGLITAYIETLDIDTDELIKIHNYLDLVKRRANGSLITSATWIRNFVRSHPAYKHDSVVSAEINYDLVVAVDEIERGVRQATDLLPADYTGSKEDSGTIGL</sequence>
<evidence type="ECO:0000313" key="14">
    <source>
        <dbReference type="EMBL" id="KAK7057230.1"/>
    </source>
</evidence>
<feature type="region of interest" description="Disordered" evidence="11">
    <location>
        <begin position="31"/>
        <end position="83"/>
    </location>
</feature>
<dbReference type="Gene3D" id="3.30.590.50">
    <property type="match status" value="2"/>
</dbReference>
<feature type="compositionally biased region" description="Polar residues" evidence="11">
    <location>
        <begin position="106"/>
        <end position="119"/>
    </location>
</feature>
<evidence type="ECO:0000256" key="6">
    <source>
        <dbReference type="ARBA" id="ARBA00022741"/>
    </source>
</evidence>
<evidence type="ECO:0000256" key="5">
    <source>
        <dbReference type="ARBA" id="ARBA00022684"/>
    </source>
</evidence>
<evidence type="ECO:0000259" key="13">
    <source>
        <dbReference type="Pfam" id="PF17675"/>
    </source>
</evidence>
<dbReference type="GO" id="GO:0017109">
    <property type="term" value="C:glutamate-cysteine ligase complex"/>
    <property type="evidence" value="ECO:0007669"/>
    <property type="project" value="TreeGrafter"/>
</dbReference>
<dbReference type="AlphaFoldDB" id="A0AAW0DYM3"/>
<comment type="similarity">
    <text evidence="2">Belongs to the glutamate--cysteine ligase type 3 family.</text>
</comment>
<keyword evidence="15" id="KW-1185">Reference proteome</keyword>
<dbReference type="Pfam" id="PF17675">
    <property type="entry name" value="APG6_N"/>
    <property type="match status" value="1"/>
</dbReference>
<dbReference type="EMBL" id="JAWWNJ010000004">
    <property type="protein sequence ID" value="KAK7057230.1"/>
    <property type="molecule type" value="Genomic_DNA"/>
</dbReference>
<feature type="region of interest" description="Disordered" evidence="11">
    <location>
        <begin position="99"/>
        <end position="140"/>
    </location>
</feature>
<proteinExistence type="inferred from homology"/>
<dbReference type="Pfam" id="PF04111">
    <property type="entry name" value="APG6"/>
    <property type="match status" value="1"/>
</dbReference>
<dbReference type="FunFam" id="3.30.590.50:FF:000001">
    <property type="entry name" value="Glutamate-cysteine ligase Gcs1"/>
    <property type="match status" value="1"/>
</dbReference>
<dbReference type="InterPro" id="IPR004308">
    <property type="entry name" value="GCS"/>
</dbReference>
<evidence type="ECO:0000256" key="4">
    <source>
        <dbReference type="ARBA" id="ARBA00022598"/>
    </source>
</evidence>
<evidence type="ECO:0000256" key="7">
    <source>
        <dbReference type="ARBA" id="ARBA00022840"/>
    </source>
</evidence>
<evidence type="ECO:0000256" key="8">
    <source>
        <dbReference type="ARBA" id="ARBA00030585"/>
    </source>
</evidence>
<evidence type="ECO:0000313" key="15">
    <source>
        <dbReference type="Proteomes" id="UP001362999"/>
    </source>
</evidence>
<feature type="domain" description="Atg6 BARA" evidence="12">
    <location>
        <begin position="295"/>
        <end position="453"/>
    </location>
</feature>
<feature type="coiled-coil region" evidence="10">
    <location>
        <begin position="208"/>
        <end position="259"/>
    </location>
</feature>
<dbReference type="PANTHER" id="PTHR11164">
    <property type="entry name" value="GLUTAMATE CYSTEINE LIGASE"/>
    <property type="match status" value="1"/>
</dbReference>
<gene>
    <name evidence="14" type="ORF">R3P38DRAFT_3384678</name>
</gene>